<dbReference type="PANTHER" id="PTHR41930:SF1">
    <property type="entry name" value="DEPHOSPHO-COA KINASE"/>
    <property type="match status" value="1"/>
</dbReference>
<gene>
    <name evidence="1" type="ORF">FRUB_06516</name>
</gene>
<name>A0A225DIU9_9BACT</name>
<keyword evidence="2" id="KW-1185">Reference proteome</keyword>
<dbReference type="SUPFAM" id="SSF52540">
    <property type="entry name" value="P-loop containing nucleoside triphosphate hydrolases"/>
    <property type="match status" value="1"/>
</dbReference>
<dbReference type="InterPro" id="IPR027417">
    <property type="entry name" value="P-loop_NTPase"/>
</dbReference>
<reference evidence="2" key="1">
    <citation type="submission" date="2017-06" db="EMBL/GenBank/DDBJ databases">
        <title>Genome analysis of Fimbriiglobus ruber SP5, the first member of the order Planctomycetales with confirmed chitinolytic capability.</title>
        <authorList>
            <person name="Ravin N.V."/>
            <person name="Rakitin A.L."/>
            <person name="Ivanova A.A."/>
            <person name="Beletsky A.V."/>
            <person name="Kulichevskaya I.S."/>
            <person name="Mardanov A.V."/>
            <person name="Dedysh S.N."/>
        </authorList>
    </citation>
    <scope>NUCLEOTIDE SEQUENCE [LARGE SCALE GENOMIC DNA]</scope>
    <source>
        <strain evidence="2">SP5</strain>
    </source>
</reference>
<dbReference type="RefSeq" id="WP_088257326.1">
    <property type="nucleotide sequence ID" value="NZ_NIDE01000014.1"/>
</dbReference>
<dbReference type="Proteomes" id="UP000214646">
    <property type="component" value="Unassembled WGS sequence"/>
</dbReference>
<sequence>MVAPSVIGVAGRVGSGKSSLATLLSEQSGWAVVRFSDYLKHLAGERGIIPDRESLQRLGVECIEAGWGQFCTAVLEFAGWRPGDSVIVEGIRHPEAVGALNAVVAPGRVFLVFLAADDVVIQARIRIRDGSGVELQKIESHPSDGGVGERLHAVTDIVLDANRPLPALAGEVWRWHGVRTRYRCELPRFLHVVAGQRQSSNTTVVA</sequence>
<dbReference type="PANTHER" id="PTHR41930">
    <property type="entry name" value="UPF0200 PROTEIN MJ1399"/>
    <property type="match status" value="1"/>
</dbReference>
<proteinExistence type="predicted"/>
<dbReference type="Pfam" id="PF13238">
    <property type="entry name" value="AAA_18"/>
    <property type="match status" value="1"/>
</dbReference>
<comment type="caution">
    <text evidence="1">The sequence shown here is derived from an EMBL/GenBank/DDBJ whole genome shotgun (WGS) entry which is preliminary data.</text>
</comment>
<protein>
    <recommendedName>
        <fullName evidence="3">Dephospho-CoA kinase</fullName>
    </recommendedName>
</protein>
<dbReference type="Gene3D" id="3.40.50.300">
    <property type="entry name" value="P-loop containing nucleotide triphosphate hydrolases"/>
    <property type="match status" value="1"/>
</dbReference>
<dbReference type="EMBL" id="NIDE01000014">
    <property type="protein sequence ID" value="OWK37396.1"/>
    <property type="molecule type" value="Genomic_DNA"/>
</dbReference>
<accession>A0A225DIU9</accession>
<dbReference type="AlphaFoldDB" id="A0A225DIU9"/>
<evidence type="ECO:0000313" key="1">
    <source>
        <dbReference type="EMBL" id="OWK37396.1"/>
    </source>
</evidence>
<evidence type="ECO:0000313" key="2">
    <source>
        <dbReference type="Proteomes" id="UP000214646"/>
    </source>
</evidence>
<organism evidence="1 2">
    <name type="scientific">Fimbriiglobus ruber</name>
    <dbReference type="NCBI Taxonomy" id="1908690"/>
    <lineage>
        <taxon>Bacteria</taxon>
        <taxon>Pseudomonadati</taxon>
        <taxon>Planctomycetota</taxon>
        <taxon>Planctomycetia</taxon>
        <taxon>Gemmatales</taxon>
        <taxon>Gemmataceae</taxon>
        <taxon>Fimbriiglobus</taxon>
    </lineage>
</organism>
<evidence type="ECO:0008006" key="3">
    <source>
        <dbReference type="Google" id="ProtNLM"/>
    </source>
</evidence>
<dbReference type="OrthoDB" id="8444496at2"/>